<proteinExistence type="predicted"/>
<dbReference type="AlphaFoldDB" id="A0A1S6J3C3"/>
<evidence type="ECO:0000256" key="2">
    <source>
        <dbReference type="SAM" id="SignalP"/>
    </source>
</evidence>
<dbReference type="OrthoDB" id="4655582at2"/>
<organism evidence="4 5">
    <name type="scientific">Streptomyces pactum</name>
    <dbReference type="NCBI Taxonomy" id="68249"/>
    <lineage>
        <taxon>Bacteria</taxon>
        <taxon>Bacillati</taxon>
        <taxon>Actinomycetota</taxon>
        <taxon>Actinomycetes</taxon>
        <taxon>Kitasatosporales</taxon>
        <taxon>Streptomycetaceae</taxon>
        <taxon>Streptomyces</taxon>
    </lineage>
</organism>
<feature type="region of interest" description="Disordered" evidence="1">
    <location>
        <begin position="48"/>
        <end position="81"/>
    </location>
</feature>
<feature type="compositionally biased region" description="Basic and acidic residues" evidence="1">
    <location>
        <begin position="250"/>
        <end position="259"/>
    </location>
</feature>
<reference evidence="4 5" key="1">
    <citation type="submission" date="2017-02" db="EMBL/GenBank/DDBJ databases">
        <title>Streptomyces pactum ACT12 Genome sequencing and assembly.</title>
        <authorList>
            <person name="Xue Q."/>
            <person name="Yan X."/>
            <person name="Jia L."/>
            <person name="Yan H."/>
        </authorList>
    </citation>
    <scope>NUCLEOTIDE SEQUENCE [LARGE SCALE GENOMIC DNA]</scope>
    <source>
        <strain evidence="4 5">ACT12</strain>
    </source>
</reference>
<feature type="compositionally biased region" description="Gly residues" evidence="1">
    <location>
        <begin position="390"/>
        <end position="399"/>
    </location>
</feature>
<dbReference type="PROSITE" id="PS51257">
    <property type="entry name" value="PROKAR_LIPOPROTEIN"/>
    <property type="match status" value="1"/>
</dbReference>
<feature type="compositionally biased region" description="Acidic residues" evidence="1">
    <location>
        <begin position="357"/>
        <end position="376"/>
    </location>
</feature>
<evidence type="ECO:0000313" key="4">
    <source>
        <dbReference type="EMBL" id="AQS66234.1"/>
    </source>
</evidence>
<protein>
    <recommendedName>
        <fullName evidence="3">DUF6777 domain-containing protein</fullName>
    </recommendedName>
</protein>
<dbReference type="RefSeq" id="WP_055421054.1">
    <property type="nucleotide sequence ID" value="NZ_CP019724.1"/>
</dbReference>
<accession>A0A1S6J3C3</accession>
<feature type="compositionally biased region" description="Basic and acidic residues" evidence="1">
    <location>
        <begin position="295"/>
        <end position="315"/>
    </location>
</feature>
<feature type="chain" id="PRO_5038379708" description="DUF6777 domain-containing protein" evidence="2">
    <location>
        <begin position="23"/>
        <end position="399"/>
    </location>
</feature>
<sequence>MRTPLGPSGAACLLSLALLAGATGCGAAGADGDPAAEPGGVLHLQPVAAQGPNPFTDSTAVSTATPPPAARTPGSAAAGGAPVALDGLRPLSGGTPGLYGGIRHVGNCDVTRQIGHLAAHPARTRAFAGVAGISAPAVPGHLRGLTPVVLRADTRVTNHGYRDGRATAYQAVLQAGTAVLVDDRGVPRVRCACGNPLKAPAAVGDGAVTRGLPWPGYRPSEVVTVTPAPRTITGLTLVSAVDDTWIERRLGHDTRHDRPVPAPAWATGKPTATSAPSAPPATPAADAPSTSPGPEEVREGTYEGGHENTYDEMRGETYGGTYGGTQEDTYGGTHEGTSLDAFPDTYEDTSPDAFPDTYEDTSPDTYPDDAPAEDSAEPAPESVPDAPDLPGGGTSADVF</sequence>
<dbReference type="KEGG" id="spac:B1H29_04130"/>
<dbReference type="EMBL" id="CP019724">
    <property type="protein sequence ID" value="AQS66234.1"/>
    <property type="molecule type" value="Genomic_DNA"/>
</dbReference>
<keyword evidence="5" id="KW-1185">Reference proteome</keyword>
<gene>
    <name evidence="4" type="ORF">B1H29_04130</name>
</gene>
<feature type="region of interest" description="Disordered" evidence="1">
    <location>
        <begin position="250"/>
        <end position="399"/>
    </location>
</feature>
<feature type="signal peptide" evidence="2">
    <location>
        <begin position="1"/>
        <end position="22"/>
    </location>
</feature>
<evidence type="ECO:0000259" key="3">
    <source>
        <dbReference type="Pfam" id="PF20568"/>
    </source>
</evidence>
<dbReference type="Proteomes" id="UP000189443">
    <property type="component" value="Chromosome"/>
</dbReference>
<feature type="compositionally biased region" description="Low complexity" evidence="1">
    <location>
        <begin position="71"/>
        <end position="81"/>
    </location>
</feature>
<name>A0A1S6J3C3_9ACTN</name>
<evidence type="ECO:0000313" key="5">
    <source>
        <dbReference type="Proteomes" id="UP000189443"/>
    </source>
</evidence>
<evidence type="ECO:0000256" key="1">
    <source>
        <dbReference type="SAM" id="MobiDB-lite"/>
    </source>
</evidence>
<keyword evidence="2" id="KW-0732">Signal</keyword>
<dbReference type="Pfam" id="PF20568">
    <property type="entry name" value="DUF6777"/>
    <property type="match status" value="1"/>
</dbReference>
<feature type="compositionally biased region" description="Low complexity" evidence="1">
    <location>
        <begin position="283"/>
        <end position="292"/>
    </location>
</feature>
<feature type="domain" description="DUF6777" evidence="3">
    <location>
        <begin position="91"/>
        <end position="251"/>
    </location>
</feature>
<dbReference type="InterPro" id="IPR046704">
    <property type="entry name" value="DUF6777"/>
</dbReference>